<keyword evidence="2" id="KW-1185">Reference proteome</keyword>
<sequence length="190" mass="19416">MMEGDLGGVLGGAAIRPPRLEDAGLEDCALPPESIMEAFSRAAISLRSRISNAAATQEQKEEKSDDGACVQDPGPSNGQIPDALLGGGTAEATPSHPSCGGGGGVEDEEERGKGGRDKVVVVGGDGVGDLASDRLVVVGGEETEVGGKRSCVEGIEEGVVGGEKKREHDEEQEEAEEGDGDRPILIEALI</sequence>
<dbReference type="OrthoDB" id="773986at2759"/>
<dbReference type="PANTHER" id="PTHR36713">
    <property type="entry name" value="OS09G0344700 PROTEIN"/>
    <property type="match status" value="1"/>
</dbReference>
<dbReference type="KEGG" id="pda:103708985"/>
<dbReference type="RefSeq" id="XP_008792341.2">
    <property type="nucleotide sequence ID" value="XM_008794119.4"/>
</dbReference>
<accession>A0A8B7C5T6</accession>
<name>A0A8B7C5T6_PHODC</name>
<evidence type="ECO:0000313" key="2">
    <source>
        <dbReference type="Proteomes" id="UP000228380"/>
    </source>
</evidence>
<gene>
    <name evidence="3" type="primary">LOC103708985</name>
</gene>
<feature type="compositionally biased region" description="Acidic residues" evidence="1">
    <location>
        <begin position="170"/>
        <end position="179"/>
    </location>
</feature>
<dbReference type="PANTHER" id="PTHR36713:SF1">
    <property type="entry name" value="OS09G0344700 PROTEIN"/>
    <property type="match status" value="1"/>
</dbReference>
<dbReference type="GeneID" id="103708985"/>
<feature type="region of interest" description="Disordered" evidence="1">
    <location>
        <begin position="142"/>
        <end position="183"/>
    </location>
</feature>
<organism evidence="2 3">
    <name type="scientific">Phoenix dactylifera</name>
    <name type="common">Date palm</name>
    <dbReference type="NCBI Taxonomy" id="42345"/>
    <lineage>
        <taxon>Eukaryota</taxon>
        <taxon>Viridiplantae</taxon>
        <taxon>Streptophyta</taxon>
        <taxon>Embryophyta</taxon>
        <taxon>Tracheophyta</taxon>
        <taxon>Spermatophyta</taxon>
        <taxon>Magnoliopsida</taxon>
        <taxon>Liliopsida</taxon>
        <taxon>Arecaceae</taxon>
        <taxon>Coryphoideae</taxon>
        <taxon>Phoeniceae</taxon>
        <taxon>Phoenix</taxon>
    </lineage>
</organism>
<protein>
    <submittedName>
        <fullName evidence="3">Uncharacterized protein LOC103708985</fullName>
    </submittedName>
</protein>
<reference evidence="3" key="2">
    <citation type="submission" date="2025-08" db="UniProtKB">
        <authorList>
            <consortium name="RefSeq"/>
        </authorList>
    </citation>
    <scope>IDENTIFICATION</scope>
    <source>
        <tissue evidence="3">Young leaves</tissue>
    </source>
</reference>
<feature type="compositionally biased region" description="Basic and acidic residues" evidence="1">
    <location>
        <begin position="110"/>
        <end position="119"/>
    </location>
</feature>
<feature type="region of interest" description="Disordered" evidence="1">
    <location>
        <begin position="52"/>
        <end position="125"/>
    </location>
</feature>
<reference evidence="2" key="1">
    <citation type="journal article" date="2019" name="Nat. Commun.">
        <title>Genome-wide association mapping of date palm fruit traits.</title>
        <authorList>
            <person name="Hazzouri K.M."/>
            <person name="Gros-Balthazard M."/>
            <person name="Flowers J.M."/>
            <person name="Copetti D."/>
            <person name="Lemansour A."/>
            <person name="Lebrun M."/>
            <person name="Masmoudi K."/>
            <person name="Ferrand S."/>
            <person name="Dhar M.I."/>
            <person name="Fresquez Z.A."/>
            <person name="Rosas U."/>
            <person name="Zhang J."/>
            <person name="Talag J."/>
            <person name="Lee S."/>
            <person name="Kudrna D."/>
            <person name="Powell R.F."/>
            <person name="Leitch I.J."/>
            <person name="Krueger R.R."/>
            <person name="Wing R.A."/>
            <person name="Amiri K.M.A."/>
            <person name="Purugganan M.D."/>
        </authorList>
    </citation>
    <scope>NUCLEOTIDE SEQUENCE [LARGE SCALE GENOMIC DNA]</scope>
    <source>
        <strain evidence="2">cv. Khalas</strain>
    </source>
</reference>
<evidence type="ECO:0000256" key="1">
    <source>
        <dbReference type="SAM" id="MobiDB-lite"/>
    </source>
</evidence>
<dbReference type="Proteomes" id="UP000228380">
    <property type="component" value="Chromosome 11"/>
</dbReference>
<dbReference type="AlphaFoldDB" id="A0A8B7C5T6"/>
<proteinExistence type="predicted"/>
<evidence type="ECO:0000313" key="3">
    <source>
        <dbReference type="RefSeq" id="XP_008792341.2"/>
    </source>
</evidence>